<dbReference type="Gene3D" id="3.30.9.10">
    <property type="entry name" value="D-Amino Acid Oxidase, subunit A, domain 2"/>
    <property type="match status" value="1"/>
</dbReference>
<dbReference type="Pfam" id="PF01593">
    <property type="entry name" value="Amino_oxidase"/>
    <property type="match status" value="1"/>
</dbReference>
<dbReference type="PRINTS" id="PR00411">
    <property type="entry name" value="PNDRDTASEI"/>
</dbReference>
<organism evidence="2 3">
    <name type="scientific">Corynebacterium mucifaciens</name>
    <dbReference type="NCBI Taxonomy" id="57171"/>
    <lineage>
        <taxon>Bacteria</taxon>
        <taxon>Bacillati</taxon>
        <taxon>Actinomycetota</taxon>
        <taxon>Actinomycetes</taxon>
        <taxon>Mycobacteriales</taxon>
        <taxon>Corynebacteriaceae</taxon>
        <taxon>Corynebacterium</taxon>
    </lineage>
</organism>
<dbReference type="Proteomes" id="UP001549139">
    <property type="component" value="Unassembled WGS sequence"/>
</dbReference>
<dbReference type="InterPro" id="IPR036188">
    <property type="entry name" value="FAD/NAD-bd_sf"/>
</dbReference>
<evidence type="ECO:0000313" key="3">
    <source>
        <dbReference type="Proteomes" id="UP001549139"/>
    </source>
</evidence>
<dbReference type="InterPro" id="IPR002937">
    <property type="entry name" value="Amino_oxidase"/>
</dbReference>
<accession>A0ABV2P014</accession>
<proteinExistence type="predicted"/>
<evidence type="ECO:0000313" key="2">
    <source>
        <dbReference type="EMBL" id="MET3945179.1"/>
    </source>
</evidence>
<sequence>MHPFPELETTTLAAMTAFDVIVVGAGLSGLTAAKVLAEVGRSVLVVEKEDTVGGRVRTETVDGYLIDRGFQLINPAYPALRAEVDLEALDLKPFGHGVQVSTQQGLKTLANPLRHPLLLPQTLASGLVNAGDVAGVARFVASTPRSGAALGAELDRLGVTGAIRTKVLAPFLPGVVADDPDAVDAAIGQFLLTTFALGRPSVPSRGAQALSNQLAAAAKRAGAEIRTGTEATVRDGAVDTPEGTITARDIVVATAPQDNGKTTRGLTTWWFRADEAPTESPFVRIDATRSGPVVNTAVMTNIAPSYSPDGSALIQASALHNPAVTDTDVTAHLSALWGTDATKWDLVARTDVEHSLPSQRPGDLGAHDAGRAGDYTVGGSLNGAVRSGRAAAQAVLG</sequence>
<dbReference type="EMBL" id="JBEPNZ010000001">
    <property type="protein sequence ID" value="MET3945179.1"/>
    <property type="molecule type" value="Genomic_DNA"/>
</dbReference>
<protein>
    <submittedName>
        <fullName evidence="2">CBS domain-containing protein</fullName>
    </submittedName>
</protein>
<comment type="caution">
    <text evidence="2">The sequence shown here is derived from an EMBL/GenBank/DDBJ whole genome shotgun (WGS) entry which is preliminary data.</text>
</comment>
<dbReference type="Gene3D" id="3.50.50.60">
    <property type="entry name" value="FAD/NAD(P)-binding domain"/>
    <property type="match status" value="2"/>
</dbReference>
<reference evidence="2 3" key="1">
    <citation type="submission" date="2024-06" db="EMBL/GenBank/DDBJ databases">
        <title>Sequencing the genomes of 1000 actinobacteria strains.</title>
        <authorList>
            <person name="Klenk H.-P."/>
        </authorList>
    </citation>
    <scope>NUCLEOTIDE SEQUENCE [LARGE SCALE GENOMIC DNA]</scope>
    <source>
        <strain evidence="2 3">DSM 44265</strain>
    </source>
</reference>
<gene>
    <name evidence="2" type="ORF">JOF50_001978</name>
</gene>
<dbReference type="SUPFAM" id="SSF51905">
    <property type="entry name" value="FAD/NAD(P)-binding domain"/>
    <property type="match status" value="1"/>
</dbReference>
<keyword evidence="3" id="KW-1185">Reference proteome</keyword>
<dbReference type="PANTHER" id="PTHR42841">
    <property type="entry name" value="AMINE OXIDASE"/>
    <property type="match status" value="1"/>
</dbReference>
<name>A0ABV2P014_9CORY</name>
<evidence type="ECO:0000259" key="1">
    <source>
        <dbReference type="Pfam" id="PF01593"/>
    </source>
</evidence>
<feature type="domain" description="Amine oxidase" evidence="1">
    <location>
        <begin position="27"/>
        <end position="396"/>
    </location>
</feature>